<protein>
    <submittedName>
        <fullName evidence="1">Uncharacterized protein</fullName>
    </submittedName>
</protein>
<comment type="caution">
    <text evidence="1">The sequence shown here is derived from an EMBL/GenBank/DDBJ whole genome shotgun (WGS) entry which is preliminary data.</text>
</comment>
<reference evidence="1" key="1">
    <citation type="submission" date="2020-05" db="EMBL/GenBank/DDBJ databases">
        <title>Large-scale comparative analyses of tick genomes elucidate their genetic diversity and vector capacities.</title>
        <authorList>
            <person name="Jia N."/>
            <person name="Wang J."/>
            <person name="Shi W."/>
            <person name="Du L."/>
            <person name="Sun Y."/>
            <person name="Zhan W."/>
            <person name="Jiang J."/>
            <person name="Wang Q."/>
            <person name="Zhang B."/>
            <person name="Ji P."/>
            <person name="Sakyi L.B."/>
            <person name="Cui X."/>
            <person name="Yuan T."/>
            <person name="Jiang B."/>
            <person name="Yang W."/>
            <person name="Lam T.T.-Y."/>
            <person name="Chang Q."/>
            <person name="Ding S."/>
            <person name="Wang X."/>
            <person name="Zhu J."/>
            <person name="Ruan X."/>
            <person name="Zhao L."/>
            <person name="Wei J."/>
            <person name="Que T."/>
            <person name="Du C."/>
            <person name="Cheng J."/>
            <person name="Dai P."/>
            <person name="Han X."/>
            <person name="Huang E."/>
            <person name="Gao Y."/>
            <person name="Liu J."/>
            <person name="Shao H."/>
            <person name="Ye R."/>
            <person name="Li L."/>
            <person name="Wei W."/>
            <person name="Wang X."/>
            <person name="Wang C."/>
            <person name="Yang T."/>
            <person name="Huo Q."/>
            <person name="Li W."/>
            <person name="Guo W."/>
            <person name="Chen H."/>
            <person name="Zhou L."/>
            <person name="Ni X."/>
            <person name="Tian J."/>
            <person name="Zhou Y."/>
            <person name="Sheng Y."/>
            <person name="Liu T."/>
            <person name="Pan Y."/>
            <person name="Xia L."/>
            <person name="Li J."/>
            <person name="Zhao F."/>
            <person name="Cao W."/>
        </authorList>
    </citation>
    <scope>NUCLEOTIDE SEQUENCE</scope>
    <source>
        <strain evidence="1">Dsil-2018</strain>
    </source>
</reference>
<evidence type="ECO:0000313" key="2">
    <source>
        <dbReference type="Proteomes" id="UP000821865"/>
    </source>
</evidence>
<sequence>MVGTDVGGPRGGCLASAGPRCPIWDMLACGAQRGGPPGSEAEPKVSPAAASPTEPKGGRLCEGSNAPGCGTRCSSSCASSTWRDGSETTPAKGQD</sequence>
<dbReference type="EMBL" id="CM023471">
    <property type="protein sequence ID" value="KAH7966851.1"/>
    <property type="molecule type" value="Genomic_DNA"/>
</dbReference>
<keyword evidence="2" id="KW-1185">Reference proteome</keyword>
<organism evidence="1 2">
    <name type="scientific">Dermacentor silvarum</name>
    <name type="common">Tick</name>
    <dbReference type="NCBI Taxonomy" id="543639"/>
    <lineage>
        <taxon>Eukaryota</taxon>
        <taxon>Metazoa</taxon>
        <taxon>Ecdysozoa</taxon>
        <taxon>Arthropoda</taxon>
        <taxon>Chelicerata</taxon>
        <taxon>Arachnida</taxon>
        <taxon>Acari</taxon>
        <taxon>Parasitiformes</taxon>
        <taxon>Ixodida</taxon>
        <taxon>Ixodoidea</taxon>
        <taxon>Ixodidae</taxon>
        <taxon>Rhipicephalinae</taxon>
        <taxon>Dermacentor</taxon>
    </lineage>
</organism>
<proteinExistence type="predicted"/>
<accession>A0ACB8DFN6</accession>
<dbReference type="Proteomes" id="UP000821865">
    <property type="component" value="Chromosome 2"/>
</dbReference>
<name>A0ACB8DFN6_DERSI</name>
<gene>
    <name evidence="1" type="ORF">HPB49_019885</name>
</gene>
<evidence type="ECO:0000313" key="1">
    <source>
        <dbReference type="EMBL" id="KAH7966851.1"/>
    </source>
</evidence>